<evidence type="ECO:0000313" key="3">
    <source>
        <dbReference type="EMBL" id="KAF8641873.1"/>
    </source>
</evidence>
<dbReference type="InterPro" id="IPR036047">
    <property type="entry name" value="F-box-like_dom_sf"/>
</dbReference>
<dbReference type="EMBL" id="JACEFO010003304">
    <property type="protein sequence ID" value="KAF8641873.1"/>
    <property type="molecule type" value="Genomic_DNA"/>
</dbReference>
<reference evidence="3" key="1">
    <citation type="submission" date="2020-07" db="EMBL/GenBank/DDBJ databases">
        <title>Genome sequence and genetic diversity analysis of an under-domesticated orphan crop, white fonio (Digitaria exilis).</title>
        <authorList>
            <person name="Bennetzen J.L."/>
            <person name="Chen S."/>
            <person name="Ma X."/>
            <person name="Wang X."/>
            <person name="Yssel A.E.J."/>
            <person name="Chaluvadi S.R."/>
            <person name="Johnson M."/>
            <person name="Gangashetty P."/>
            <person name="Hamidou F."/>
            <person name="Sanogo M.D."/>
            <person name="Zwaenepoel A."/>
            <person name="Wallace J."/>
            <person name="Van De Peer Y."/>
            <person name="Van Deynze A."/>
        </authorList>
    </citation>
    <scope>NUCLEOTIDE SEQUENCE</scope>
    <source>
        <tissue evidence="3">Leaves</tissue>
    </source>
</reference>
<protein>
    <recommendedName>
        <fullName evidence="5">DUF295 domain-containing protein</fullName>
    </recommendedName>
</protein>
<feature type="domain" description="KIB1-4 beta-propeller" evidence="1">
    <location>
        <begin position="180"/>
        <end position="357"/>
    </location>
</feature>
<dbReference type="AlphaFoldDB" id="A0A834ZW19"/>
<dbReference type="Pfam" id="PF12937">
    <property type="entry name" value="F-box-like"/>
    <property type="match status" value="1"/>
</dbReference>
<evidence type="ECO:0000313" key="4">
    <source>
        <dbReference type="Proteomes" id="UP000636709"/>
    </source>
</evidence>
<dbReference type="CDD" id="cd09917">
    <property type="entry name" value="F-box_SF"/>
    <property type="match status" value="1"/>
</dbReference>
<dbReference type="Proteomes" id="UP000636709">
    <property type="component" value="Unassembled WGS sequence"/>
</dbReference>
<dbReference type="InterPro" id="IPR001810">
    <property type="entry name" value="F-box_dom"/>
</dbReference>
<organism evidence="3 4">
    <name type="scientific">Digitaria exilis</name>
    <dbReference type="NCBI Taxonomy" id="1010633"/>
    <lineage>
        <taxon>Eukaryota</taxon>
        <taxon>Viridiplantae</taxon>
        <taxon>Streptophyta</taxon>
        <taxon>Embryophyta</taxon>
        <taxon>Tracheophyta</taxon>
        <taxon>Spermatophyta</taxon>
        <taxon>Magnoliopsida</taxon>
        <taxon>Liliopsida</taxon>
        <taxon>Poales</taxon>
        <taxon>Poaceae</taxon>
        <taxon>PACMAD clade</taxon>
        <taxon>Panicoideae</taxon>
        <taxon>Panicodae</taxon>
        <taxon>Paniceae</taxon>
        <taxon>Anthephorinae</taxon>
        <taxon>Digitaria</taxon>
    </lineage>
</organism>
<gene>
    <name evidence="3" type="ORF">HU200_067579</name>
</gene>
<feature type="domain" description="KIB1-4 beta-propeller" evidence="1">
    <location>
        <begin position="396"/>
        <end position="652"/>
    </location>
</feature>
<dbReference type="InterPro" id="IPR005174">
    <property type="entry name" value="KIB1-4_b-propeller"/>
</dbReference>
<dbReference type="SUPFAM" id="SSF81383">
    <property type="entry name" value="F-box domain"/>
    <property type="match status" value="1"/>
</dbReference>
<comment type="caution">
    <text evidence="3">The sequence shown here is derived from an EMBL/GenBank/DDBJ whole genome shotgun (WGS) entry which is preliminary data.</text>
</comment>
<evidence type="ECO:0000259" key="2">
    <source>
        <dbReference type="Pfam" id="PF12937"/>
    </source>
</evidence>
<dbReference type="Pfam" id="PF03478">
    <property type="entry name" value="Beta-prop_KIB1-4"/>
    <property type="match status" value="2"/>
</dbReference>
<evidence type="ECO:0000259" key="1">
    <source>
        <dbReference type="Pfam" id="PF03478"/>
    </source>
</evidence>
<feature type="domain" description="F-box" evidence="2">
    <location>
        <begin position="19"/>
        <end position="55"/>
    </location>
</feature>
<dbReference type="Gene3D" id="1.20.1280.50">
    <property type="match status" value="1"/>
</dbReference>
<evidence type="ECO:0008006" key="5">
    <source>
        <dbReference type="Google" id="ProtNLM"/>
    </source>
</evidence>
<accession>A0A834ZW19</accession>
<sequence>MGLCLSKQRRRRRRASPRWSDLPPELGGLILCHLLSHVDRVNFSSVCRQWRLAAQQQQQRSLPPALPWLCSSHVPTTCLPGLTTGSGSHPMSFTSPLDGFLPHDLGVLHSCFTSLDGIWLLYEHEHWSLHCRRPRALVNALSGAITKVPPAVVVPPPPRHLLDEVSTASLKQNVHFSGGLWLFSGGGRCRWYEDMAFHRGKLYGLTYNGELFAHDEVVDVEGGAIDNIAAIKESHAELVVNKPHVALTTTYNLGAGSMRYLVVSDDGKLLMVRLGFPCWYYFVPPMVWARDDIATVEGMRVEVLEADFEMGRWVDVKSLGHGRQALFVSRWCSKALSLAGSGDNRLQPNRVYFVGADFTKCHSFHNWACPLVAMLDHLAHGEHHAKAQPHRLNVLDPSRPALLRSSGDDGWLELFNPGDTYYMCNTCSGAIIRLPRVPARLCVKSSEGGGGGGGETIPSWSIIRKVMVCSPGLIAAILYSNAVGLYRPGDTSWLVYPAPECNDIGFYRGKLYSVTNDESLFAHELVNGSSDTISQHVVEQVIRASPNRDERRNFPRMLYLVASCDKLLMVKWIVPRRARSSIRKDNTAEAGYAIRLKVFEADLEIGRWMEVKDGLDGHAIFASRSCSKLVRLSGHDQRFQGDRVYFPGCESPNYRTTVYTGDDSPSCRFYDMRKNTITKVFLNKGDAKYQQSYPEWFFPSPQQLCM</sequence>
<dbReference type="PANTHER" id="PTHR33110">
    <property type="entry name" value="F-BOX/KELCH-REPEAT PROTEIN-RELATED"/>
    <property type="match status" value="1"/>
</dbReference>
<proteinExistence type="predicted"/>
<keyword evidence="4" id="KW-1185">Reference proteome</keyword>
<name>A0A834ZW19_9POAL</name>
<dbReference type="OrthoDB" id="634480at2759"/>
<dbReference type="PANTHER" id="PTHR33110:SF108">
    <property type="entry name" value="OS11G0154200 PROTEIN"/>
    <property type="match status" value="1"/>
</dbReference>